<evidence type="ECO:0000256" key="1">
    <source>
        <dbReference type="ARBA" id="ARBA00023015"/>
    </source>
</evidence>
<comment type="caution">
    <text evidence="9">The sequence shown here is derived from an EMBL/GenBank/DDBJ whole genome shotgun (WGS) entry which is preliminary data.</text>
</comment>
<dbReference type="NCBIfam" id="TIGR01462">
    <property type="entry name" value="greA"/>
    <property type="match status" value="1"/>
</dbReference>
<dbReference type="Pfam" id="PF03449">
    <property type="entry name" value="GreA_GreB_N"/>
    <property type="match status" value="1"/>
</dbReference>
<evidence type="ECO:0000259" key="8">
    <source>
        <dbReference type="Pfam" id="PF03449"/>
    </source>
</evidence>
<sequence>MPNPMTTNGYEELLRRLDEYKSQRRPIAEEIAEARSKGDLSENAEYHAAKAKQEMLERKIAEIGSIASDAEVIDVATIESDNIVFGATVSLREVDSGKRHIYKLVGQMEADVSNGLISIDAALSREVLGKKVGDIVCVSLPAGERLYEIENIKYE</sequence>
<dbReference type="SUPFAM" id="SSF54534">
    <property type="entry name" value="FKBP-like"/>
    <property type="match status" value="1"/>
</dbReference>
<dbReference type="SUPFAM" id="SSF46557">
    <property type="entry name" value="GreA transcript cleavage protein, N-terminal domain"/>
    <property type="match status" value="1"/>
</dbReference>
<feature type="domain" description="Transcription elongation factor GreA/GreB N-terminal" evidence="8">
    <location>
        <begin position="3"/>
        <end position="72"/>
    </location>
</feature>
<evidence type="ECO:0000256" key="6">
    <source>
        <dbReference type="RuleBase" id="RU000556"/>
    </source>
</evidence>
<evidence type="ECO:0000313" key="10">
    <source>
        <dbReference type="Proteomes" id="UP001314181"/>
    </source>
</evidence>
<dbReference type="InterPro" id="IPR023459">
    <property type="entry name" value="Tscrpt_elong_fac_GreA/B_fam"/>
</dbReference>
<dbReference type="Pfam" id="PF01272">
    <property type="entry name" value="GreA_GreB"/>
    <property type="match status" value="1"/>
</dbReference>
<reference evidence="9 10" key="1">
    <citation type="submission" date="2024-01" db="EMBL/GenBank/DDBJ databases">
        <authorList>
            <person name="Kunselman E."/>
        </authorList>
    </citation>
    <scope>NUCLEOTIDE SEQUENCE [LARGE SCALE GENOMIC DNA]</scope>
    <source>
        <strain evidence="9">2 abalone samples</strain>
    </source>
</reference>
<dbReference type="PANTHER" id="PTHR30437">
    <property type="entry name" value="TRANSCRIPTION ELONGATION FACTOR GREA"/>
    <property type="match status" value="1"/>
</dbReference>
<evidence type="ECO:0000313" key="9">
    <source>
        <dbReference type="EMBL" id="CAK8163205.1"/>
    </source>
</evidence>
<dbReference type="Gene3D" id="1.10.287.180">
    <property type="entry name" value="Transcription elongation factor, GreA/GreB, N-terminal domain"/>
    <property type="match status" value="1"/>
</dbReference>
<keyword evidence="2 5" id="KW-0238">DNA-binding</keyword>
<evidence type="ECO:0000256" key="5">
    <source>
        <dbReference type="HAMAP-Rule" id="MF_00105"/>
    </source>
</evidence>
<dbReference type="HAMAP" id="MF_00105">
    <property type="entry name" value="GreA_GreB"/>
    <property type="match status" value="1"/>
</dbReference>
<organism evidence="9 10">
    <name type="scientific">Candidatus Xenohaliotis californiensis</name>
    <dbReference type="NCBI Taxonomy" id="84677"/>
    <lineage>
        <taxon>Bacteria</taxon>
        <taxon>Pseudomonadati</taxon>
        <taxon>Pseudomonadota</taxon>
        <taxon>Alphaproteobacteria</taxon>
        <taxon>Rickettsiales</taxon>
        <taxon>Anaplasmataceae</taxon>
        <taxon>Candidatus Xenohaliotis</taxon>
    </lineage>
</organism>
<evidence type="ECO:0000256" key="2">
    <source>
        <dbReference type="ARBA" id="ARBA00023125"/>
    </source>
</evidence>
<gene>
    <name evidence="5 9" type="primary">greA</name>
    <name evidence="9" type="ORF">CAXC1_320010</name>
</gene>
<dbReference type="RefSeq" id="WP_338364207.1">
    <property type="nucleotide sequence ID" value="NZ_CAWVOK010000025.1"/>
</dbReference>
<proteinExistence type="inferred from homology"/>
<keyword evidence="1 5" id="KW-0805">Transcription regulation</keyword>
<keyword evidence="9" id="KW-0251">Elongation factor</keyword>
<dbReference type="InterPro" id="IPR006359">
    <property type="entry name" value="Tscrpt_elong_fac_GreA"/>
</dbReference>
<dbReference type="GO" id="GO:0003746">
    <property type="term" value="F:translation elongation factor activity"/>
    <property type="evidence" value="ECO:0007669"/>
    <property type="project" value="UniProtKB-KW"/>
</dbReference>
<protein>
    <recommendedName>
        <fullName evidence="5 6">Transcription elongation factor GreA</fullName>
    </recommendedName>
    <alternativeName>
        <fullName evidence="5">Transcript cleavage factor GreA</fullName>
    </alternativeName>
</protein>
<dbReference type="InterPro" id="IPR022691">
    <property type="entry name" value="Tscrpt_elong_fac_GreA/B_N"/>
</dbReference>
<name>A0ABM9N8H9_9RICK</name>
<keyword evidence="9" id="KW-0648">Protein biosynthesis</keyword>
<evidence type="ECO:0000256" key="3">
    <source>
        <dbReference type="ARBA" id="ARBA00023163"/>
    </source>
</evidence>
<dbReference type="PIRSF" id="PIRSF006092">
    <property type="entry name" value="GreA_GreB"/>
    <property type="match status" value="1"/>
</dbReference>
<dbReference type="NCBIfam" id="NF001261">
    <property type="entry name" value="PRK00226.1-2"/>
    <property type="match status" value="1"/>
</dbReference>
<evidence type="ECO:0000259" key="7">
    <source>
        <dbReference type="Pfam" id="PF01272"/>
    </source>
</evidence>
<feature type="domain" description="Transcription elongation factor GreA/GreB C-terminal" evidence="7">
    <location>
        <begin position="80"/>
        <end position="154"/>
    </location>
</feature>
<comment type="function">
    <text evidence="4 5 6">Necessary for efficient RNA polymerase transcription elongation past template-encoded arresting sites. The arresting sites in DNA have the property of trapping a certain fraction of elongating RNA polymerases that pass through, resulting in locked ternary complexes. Cleavage of the nascent transcript by cleavage factors such as GreA or GreB allows the resumption of elongation from the new 3'terminus. GreA releases sequences of 2 to 3 nucleotides.</text>
</comment>
<keyword evidence="10" id="KW-1185">Reference proteome</keyword>
<dbReference type="InterPro" id="IPR001437">
    <property type="entry name" value="Tscrpt_elong_fac_GreA/B_C"/>
</dbReference>
<dbReference type="PANTHER" id="PTHR30437:SF4">
    <property type="entry name" value="TRANSCRIPTION ELONGATION FACTOR GREA"/>
    <property type="match status" value="1"/>
</dbReference>
<comment type="similarity">
    <text evidence="5 6">Belongs to the GreA/GreB family.</text>
</comment>
<keyword evidence="3 5" id="KW-0804">Transcription</keyword>
<accession>A0ABM9N8H9</accession>
<dbReference type="Gene3D" id="3.10.50.30">
    <property type="entry name" value="Transcription elongation factor, GreA/GreB, C-terminal domain"/>
    <property type="match status" value="1"/>
</dbReference>
<dbReference type="InterPro" id="IPR028624">
    <property type="entry name" value="Tscrpt_elong_fac_GreA/B"/>
</dbReference>
<evidence type="ECO:0000256" key="4">
    <source>
        <dbReference type="ARBA" id="ARBA00024916"/>
    </source>
</evidence>
<dbReference type="InterPro" id="IPR036805">
    <property type="entry name" value="Tscrpt_elong_fac_GreA/B_N_sf"/>
</dbReference>
<dbReference type="EMBL" id="CAWVOK010000025">
    <property type="protein sequence ID" value="CAK8163205.1"/>
    <property type="molecule type" value="Genomic_DNA"/>
</dbReference>
<dbReference type="Proteomes" id="UP001314181">
    <property type="component" value="Unassembled WGS sequence"/>
</dbReference>
<dbReference type="InterPro" id="IPR036953">
    <property type="entry name" value="GreA/GreB_C_sf"/>
</dbReference>